<dbReference type="AlphaFoldDB" id="A0A6C0AR06"/>
<protein>
    <submittedName>
        <fullName evidence="1">Uncharacterized protein</fullName>
    </submittedName>
</protein>
<name>A0A6C0AR06_9ZZZZ</name>
<dbReference type="EMBL" id="MN740763">
    <property type="protein sequence ID" value="QHS82188.1"/>
    <property type="molecule type" value="Genomic_DNA"/>
</dbReference>
<evidence type="ECO:0000313" key="1">
    <source>
        <dbReference type="EMBL" id="QHS82188.1"/>
    </source>
</evidence>
<organism evidence="1">
    <name type="scientific">viral metagenome</name>
    <dbReference type="NCBI Taxonomy" id="1070528"/>
    <lineage>
        <taxon>unclassified sequences</taxon>
        <taxon>metagenomes</taxon>
        <taxon>organismal metagenomes</taxon>
    </lineage>
</organism>
<sequence length="324" mass="38158">MTDNSNPFLKKQNIETLWDVISEEEIFKFLSRDIQAKISDMFISNIKGFFEVERNKTNNLVDINKKYILLILNYIKNTFPENLPNKIKIFNEEPVSKELITYEEIQNEKKSQFEKELSKVQEEFTSSMSLPVPEKPNFADKYSDSPISEMDKMIKEITAKRNYDVEQINQNYQTNINQADNWLKSQETSVKAEKLNPDFKSDTTTGFQSELNTKFKYLDFNEGDINNSINNNYVIQKETKKNVSWGENEEIYNKKENNNNEFRDLENIETSLFNKLKKVTSNTSENINLSIEEPLSLEDRIKKIETIVESYNTKFDLLFNLLKK</sequence>
<reference evidence="1" key="1">
    <citation type="journal article" date="2020" name="Nature">
        <title>Giant virus diversity and host interactions through global metagenomics.</title>
        <authorList>
            <person name="Schulz F."/>
            <person name="Roux S."/>
            <person name="Paez-Espino D."/>
            <person name="Jungbluth S."/>
            <person name="Walsh D.A."/>
            <person name="Denef V.J."/>
            <person name="McMahon K.D."/>
            <person name="Konstantinidis K.T."/>
            <person name="Eloe-Fadrosh E.A."/>
            <person name="Kyrpides N.C."/>
            <person name="Woyke T."/>
        </authorList>
    </citation>
    <scope>NUCLEOTIDE SEQUENCE</scope>
    <source>
        <strain evidence="1">GVMAG-S-1101165-79</strain>
    </source>
</reference>
<proteinExistence type="predicted"/>
<accession>A0A6C0AR06</accession>